<reference evidence="2" key="1">
    <citation type="submission" date="2020-11" db="EMBL/GenBank/DDBJ databases">
        <authorList>
            <consortium name="DOE Joint Genome Institute"/>
            <person name="Ahrendt S."/>
            <person name="Riley R."/>
            <person name="Andreopoulos W."/>
            <person name="Labutti K."/>
            <person name="Pangilinan J."/>
            <person name="Ruiz-Duenas F.J."/>
            <person name="Barrasa J.M."/>
            <person name="Sanchez-Garcia M."/>
            <person name="Camarero S."/>
            <person name="Miyauchi S."/>
            <person name="Serrano A."/>
            <person name="Linde D."/>
            <person name="Babiker R."/>
            <person name="Drula E."/>
            <person name="Ayuso-Fernandez I."/>
            <person name="Pacheco R."/>
            <person name="Padilla G."/>
            <person name="Ferreira P."/>
            <person name="Barriuso J."/>
            <person name="Kellner H."/>
            <person name="Castanera R."/>
            <person name="Alfaro M."/>
            <person name="Ramirez L."/>
            <person name="Pisabarro A.G."/>
            <person name="Kuo A."/>
            <person name="Tritt A."/>
            <person name="Lipzen A."/>
            <person name="He G."/>
            <person name="Yan M."/>
            <person name="Ng V."/>
            <person name="Cullen D."/>
            <person name="Martin F."/>
            <person name="Rosso M.-N."/>
            <person name="Henrissat B."/>
            <person name="Hibbett D."/>
            <person name="Martinez A.T."/>
            <person name="Grigoriev I.V."/>
        </authorList>
    </citation>
    <scope>NUCLEOTIDE SEQUENCE</scope>
    <source>
        <strain evidence="2">ATCC 90797</strain>
    </source>
</reference>
<protein>
    <submittedName>
        <fullName evidence="2">Uncharacterized protein</fullName>
    </submittedName>
</protein>
<dbReference type="Proteomes" id="UP000807025">
    <property type="component" value="Unassembled WGS sequence"/>
</dbReference>
<keyword evidence="1" id="KW-1133">Transmembrane helix</keyword>
<proteinExistence type="predicted"/>
<evidence type="ECO:0000313" key="3">
    <source>
        <dbReference type="Proteomes" id="UP000807025"/>
    </source>
</evidence>
<feature type="transmembrane region" description="Helical" evidence="1">
    <location>
        <begin position="69"/>
        <end position="92"/>
    </location>
</feature>
<organism evidence="2 3">
    <name type="scientific">Pleurotus eryngii</name>
    <name type="common">Boletus of the steppes</name>
    <dbReference type="NCBI Taxonomy" id="5323"/>
    <lineage>
        <taxon>Eukaryota</taxon>
        <taxon>Fungi</taxon>
        <taxon>Dikarya</taxon>
        <taxon>Basidiomycota</taxon>
        <taxon>Agaricomycotina</taxon>
        <taxon>Agaricomycetes</taxon>
        <taxon>Agaricomycetidae</taxon>
        <taxon>Agaricales</taxon>
        <taxon>Pleurotineae</taxon>
        <taxon>Pleurotaceae</taxon>
        <taxon>Pleurotus</taxon>
    </lineage>
</organism>
<name>A0A9P6D581_PLEER</name>
<gene>
    <name evidence="2" type="ORF">BDN71DRAFT_1149274</name>
</gene>
<keyword evidence="1" id="KW-0472">Membrane</keyword>
<accession>A0A9P6D581</accession>
<dbReference type="AlphaFoldDB" id="A0A9P6D581"/>
<evidence type="ECO:0000256" key="1">
    <source>
        <dbReference type="SAM" id="Phobius"/>
    </source>
</evidence>
<evidence type="ECO:0000313" key="2">
    <source>
        <dbReference type="EMBL" id="KAF9493146.1"/>
    </source>
</evidence>
<sequence>MHPNLSPLSRLSHHHSQPLTFLNNASTLFCLVIIFSWAFTHLFLQVCSFAFRSNTGTLASAEPYSSSNISSLCFFFHLLPSFVSGTLFLSMARRSPAIVRKIPSTRTFSDSLTLSFSDCI</sequence>
<dbReference type="EMBL" id="MU154590">
    <property type="protein sequence ID" value="KAF9493146.1"/>
    <property type="molecule type" value="Genomic_DNA"/>
</dbReference>
<feature type="transmembrane region" description="Helical" evidence="1">
    <location>
        <begin position="21"/>
        <end position="44"/>
    </location>
</feature>
<comment type="caution">
    <text evidence="2">The sequence shown here is derived from an EMBL/GenBank/DDBJ whole genome shotgun (WGS) entry which is preliminary data.</text>
</comment>
<keyword evidence="1" id="KW-0812">Transmembrane</keyword>
<keyword evidence="3" id="KW-1185">Reference proteome</keyword>